<feature type="domain" description="HTH tetR-type" evidence="4">
    <location>
        <begin position="6"/>
        <end position="66"/>
    </location>
</feature>
<accession>A0AAW9Q108</accession>
<dbReference type="Pfam" id="PF00440">
    <property type="entry name" value="TetR_N"/>
    <property type="match status" value="1"/>
</dbReference>
<evidence type="ECO:0000313" key="6">
    <source>
        <dbReference type="Proteomes" id="UP001333818"/>
    </source>
</evidence>
<comment type="caution">
    <text evidence="5">The sequence shown here is derived from an EMBL/GenBank/DDBJ whole genome shotgun (WGS) entry which is preliminary data.</text>
</comment>
<dbReference type="SUPFAM" id="SSF46689">
    <property type="entry name" value="Homeodomain-like"/>
    <property type="match status" value="1"/>
</dbReference>
<dbReference type="InterPro" id="IPR013762">
    <property type="entry name" value="Integrase-like_cat_sf"/>
</dbReference>
<keyword evidence="2" id="KW-0233">DNA recombination</keyword>
<dbReference type="EMBL" id="JAZBJZ010000071">
    <property type="protein sequence ID" value="MEE3718293.1"/>
    <property type="molecule type" value="Genomic_DNA"/>
</dbReference>
<name>A0AAW9Q108_9CYAN</name>
<protein>
    <submittedName>
        <fullName evidence="5">TetR family transcriptional regulator</fullName>
    </submittedName>
</protein>
<evidence type="ECO:0000313" key="5">
    <source>
        <dbReference type="EMBL" id="MEE3718293.1"/>
    </source>
</evidence>
<dbReference type="InterPro" id="IPR011010">
    <property type="entry name" value="DNA_brk_join_enz"/>
</dbReference>
<organism evidence="5 6">
    <name type="scientific">Tumidithrix elongata BACA0141</name>
    <dbReference type="NCBI Taxonomy" id="2716417"/>
    <lineage>
        <taxon>Bacteria</taxon>
        <taxon>Bacillati</taxon>
        <taxon>Cyanobacteriota</taxon>
        <taxon>Cyanophyceae</taxon>
        <taxon>Pseudanabaenales</taxon>
        <taxon>Pseudanabaenaceae</taxon>
        <taxon>Tumidithrix</taxon>
        <taxon>Tumidithrix elongata</taxon>
    </lineage>
</organism>
<dbReference type="InterPro" id="IPR009057">
    <property type="entry name" value="Homeodomain-like_sf"/>
</dbReference>
<evidence type="ECO:0000256" key="3">
    <source>
        <dbReference type="PROSITE-ProRule" id="PRU00335"/>
    </source>
</evidence>
<dbReference type="Gene3D" id="1.10.10.60">
    <property type="entry name" value="Homeodomain-like"/>
    <property type="match status" value="1"/>
</dbReference>
<dbReference type="InterPro" id="IPR002104">
    <property type="entry name" value="Integrase_catalytic"/>
</dbReference>
<dbReference type="Pfam" id="PF00589">
    <property type="entry name" value="Phage_integrase"/>
    <property type="match status" value="1"/>
</dbReference>
<dbReference type="PANTHER" id="PTHR30055:SF226">
    <property type="entry name" value="HTH-TYPE TRANSCRIPTIONAL REGULATOR PKSA"/>
    <property type="match status" value="1"/>
</dbReference>
<dbReference type="GO" id="GO:0003700">
    <property type="term" value="F:DNA-binding transcription factor activity"/>
    <property type="evidence" value="ECO:0007669"/>
    <property type="project" value="TreeGrafter"/>
</dbReference>
<dbReference type="PRINTS" id="PR00455">
    <property type="entry name" value="HTHTETR"/>
</dbReference>
<proteinExistence type="predicted"/>
<gene>
    <name evidence="5" type="ORF">V2H45_16255</name>
</gene>
<sequence>MTASRIPTRQRIVNTALQLFARQGITETTTRQIADQAEINEVTLFRHFGNKHGLLLAVLQECLQQYLLLTQVGESIIITEMSNQGDLSRFLRYYMQNSLRLLESVPELLRSLVGEAGQYPSESRQALAQGIAQINQSIATVLEDVMAQTQTHYPLAPIKLANLVNTCLLGYAVIMLTSDIESIWSSSEDFINTLVEMIVKDTEAIQPVIDIPTETVRNIMLLAKRQGLREYAIAYLLFGAGLSAAELVQLRRDDYLTASSTRVLKIGSLGQRLVPINQNILGQRYGSGSNNPLTAYLKSRKDQHPAMFLDADHQPLSLTQLEQIWRGWAELHRNPDGSPVLLEQARQTWGLDMLVRGMDVDNFCIISGLSPHEIQPYLQRVKEKAAIHQAITLDA</sequence>
<keyword evidence="1 3" id="KW-0238">DNA-binding</keyword>
<reference evidence="5" key="1">
    <citation type="submission" date="2024-01" db="EMBL/GenBank/DDBJ databases">
        <title>Bank of Algae and Cyanobacteria of the Azores (BACA) strain genomes.</title>
        <authorList>
            <person name="Luz R."/>
            <person name="Cordeiro R."/>
            <person name="Fonseca A."/>
            <person name="Goncalves V."/>
        </authorList>
    </citation>
    <scope>NUCLEOTIDE SEQUENCE</scope>
    <source>
        <strain evidence="5">BACA0141</strain>
    </source>
</reference>
<dbReference type="GO" id="GO:0006310">
    <property type="term" value="P:DNA recombination"/>
    <property type="evidence" value="ECO:0007669"/>
    <property type="project" value="UniProtKB-KW"/>
</dbReference>
<dbReference type="InterPro" id="IPR001647">
    <property type="entry name" value="HTH_TetR"/>
</dbReference>
<dbReference type="Proteomes" id="UP001333818">
    <property type="component" value="Unassembled WGS sequence"/>
</dbReference>
<dbReference type="GO" id="GO:0015074">
    <property type="term" value="P:DNA integration"/>
    <property type="evidence" value="ECO:0007669"/>
    <property type="project" value="InterPro"/>
</dbReference>
<feature type="DNA-binding region" description="H-T-H motif" evidence="3">
    <location>
        <begin position="29"/>
        <end position="48"/>
    </location>
</feature>
<dbReference type="PROSITE" id="PS50977">
    <property type="entry name" value="HTH_TETR_2"/>
    <property type="match status" value="1"/>
</dbReference>
<dbReference type="Gene3D" id="1.10.443.10">
    <property type="entry name" value="Intergrase catalytic core"/>
    <property type="match status" value="1"/>
</dbReference>
<keyword evidence="6" id="KW-1185">Reference proteome</keyword>
<evidence type="ECO:0000256" key="1">
    <source>
        <dbReference type="ARBA" id="ARBA00023125"/>
    </source>
</evidence>
<evidence type="ECO:0000259" key="4">
    <source>
        <dbReference type="PROSITE" id="PS50977"/>
    </source>
</evidence>
<dbReference type="AlphaFoldDB" id="A0AAW9Q108"/>
<dbReference type="PANTHER" id="PTHR30055">
    <property type="entry name" value="HTH-TYPE TRANSCRIPTIONAL REGULATOR RUTR"/>
    <property type="match status" value="1"/>
</dbReference>
<dbReference type="InterPro" id="IPR050109">
    <property type="entry name" value="HTH-type_TetR-like_transc_reg"/>
</dbReference>
<dbReference type="SUPFAM" id="SSF56349">
    <property type="entry name" value="DNA breaking-rejoining enzymes"/>
    <property type="match status" value="1"/>
</dbReference>
<dbReference type="GO" id="GO:0000976">
    <property type="term" value="F:transcription cis-regulatory region binding"/>
    <property type="evidence" value="ECO:0007669"/>
    <property type="project" value="TreeGrafter"/>
</dbReference>
<evidence type="ECO:0000256" key="2">
    <source>
        <dbReference type="ARBA" id="ARBA00023172"/>
    </source>
</evidence>
<dbReference type="Gene3D" id="1.10.357.10">
    <property type="entry name" value="Tetracycline Repressor, domain 2"/>
    <property type="match status" value="1"/>
</dbReference>
<dbReference type="RefSeq" id="WP_330484726.1">
    <property type="nucleotide sequence ID" value="NZ_JAZBJZ010000071.1"/>
</dbReference>